<evidence type="ECO:0000313" key="2">
    <source>
        <dbReference type="EMBL" id="GKV09653.1"/>
    </source>
</evidence>
<feature type="region of interest" description="Disordered" evidence="1">
    <location>
        <begin position="60"/>
        <end position="94"/>
    </location>
</feature>
<feature type="compositionally biased region" description="Basic and acidic residues" evidence="1">
    <location>
        <begin position="31"/>
        <end position="40"/>
    </location>
</feature>
<comment type="caution">
    <text evidence="2">The sequence shown here is derived from an EMBL/GenBank/DDBJ whole genome shotgun (WGS) entry which is preliminary data.</text>
</comment>
<dbReference type="Proteomes" id="UP001054252">
    <property type="component" value="Unassembled WGS sequence"/>
</dbReference>
<dbReference type="EMBL" id="BPVZ01000031">
    <property type="protein sequence ID" value="GKV09653.1"/>
    <property type="molecule type" value="Genomic_DNA"/>
</dbReference>
<sequence>MLLGEKFQNPIPLYRTAPPSAAAGSGGGGDASHRESRGTRDCCSGGLRIGIVWKFRQTKNRDRAGGKRARTAFASLDASGNGEPDSPDGEDHLMPPLHELFLDLNLPLVLLPLSADESERNRL</sequence>
<feature type="region of interest" description="Disordered" evidence="1">
    <location>
        <begin position="8"/>
        <end position="42"/>
    </location>
</feature>
<dbReference type="AlphaFoldDB" id="A0AAV5J4W8"/>
<evidence type="ECO:0000313" key="3">
    <source>
        <dbReference type="Proteomes" id="UP001054252"/>
    </source>
</evidence>
<keyword evidence="3" id="KW-1185">Reference proteome</keyword>
<proteinExistence type="predicted"/>
<protein>
    <submittedName>
        <fullName evidence="2">Uncharacterized protein</fullName>
    </submittedName>
</protein>
<gene>
    <name evidence="2" type="ORF">SLEP1_g21120</name>
</gene>
<reference evidence="2 3" key="1">
    <citation type="journal article" date="2021" name="Commun. Biol.">
        <title>The genome of Shorea leprosula (Dipterocarpaceae) highlights the ecological relevance of drought in aseasonal tropical rainforests.</title>
        <authorList>
            <person name="Ng K.K.S."/>
            <person name="Kobayashi M.J."/>
            <person name="Fawcett J.A."/>
            <person name="Hatakeyama M."/>
            <person name="Paape T."/>
            <person name="Ng C.H."/>
            <person name="Ang C.C."/>
            <person name="Tnah L.H."/>
            <person name="Lee C.T."/>
            <person name="Nishiyama T."/>
            <person name="Sese J."/>
            <person name="O'Brien M.J."/>
            <person name="Copetti D."/>
            <person name="Mohd Noor M.I."/>
            <person name="Ong R.C."/>
            <person name="Putra M."/>
            <person name="Sireger I.Z."/>
            <person name="Indrioko S."/>
            <person name="Kosugi Y."/>
            <person name="Izuno A."/>
            <person name="Isagi Y."/>
            <person name="Lee S.L."/>
            <person name="Shimizu K.K."/>
        </authorList>
    </citation>
    <scope>NUCLEOTIDE SEQUENCE [LARGE SCALE GENOMIC DNA]</scope>
    <source>
        <strain evidence="2">214</strain>
    </source>
</reference>
<organism evidence="2 3">
    <name type="scientific">Rubroshorea leprosula</name>
    <dbReference type="NCBI Taxonomy" id="152421"/>
    <lineage>
        <taxon>Eukaryota</taxon>
        <taxon>Viridiplantae</taxon>
        <taxon>Streptophyta</taxon>
        <taxon>Embryophyta</taxon>
        <taxon>Tracheophyta</taxon>
        <taxon>Spermatophyta</taxon>
        <taxon>Magnoliopsida</taxon>
        <taxon>eudicotyledons</taxon>
        <taxon>Gunneridae</taxon>
        <taxon>Pentapetalae</taxon>
        <taxon>rosids</taxon>
        <taxon>malvids</taxon>
        <taxon>Malvales</taxon>
        <taxon>Dipterocarpaceae</taxon>
        <taxon>Rubroshorea</taxon>
    </lineage>
</organism>
<accession>A0AAV5J4W8</accession>
<name>A0AAV5J4W8_9ROSI</name>
<evidence type="ECO:0000256" key="1">
    <source>
        <dbReference type="SAM" id="MobiDB-lite"/>
    </source>
</evidence>